<keyword evidence="3 6" id="KW-0812">Transmembrane</keyword>
<comment type="caution">
    <text evidence="8">The sequence shown here is derived from an EMBL/GenBank/DDBJ whole genome shotgun (WGS) entry which is preliminary data.</text>
</comment>
<dbReference type="OrthoDB" id="9815286at2"/>
<evidence type="ECO:0000256" key="2">
    <source>
        <dbReference type="ARBA" id="ARBA00022475"/>
    </source>
</evidence>
<keyword evidence="2" id="KW-1003">Cell membrane</keyword>
<evidence type="ECO:0000256" key="1">
    <source>
        <dbReference type="ARBA" id="ARBA00004162"/>
    </source>
</evidence>
<evidence type="ECO:0000313" key="9">
    <source>
        <dbReference type="Proteomes" id="UP000281498"/>
    </source>
</evidence>
<keyword evidence="9" id="KW-1185">Reference proteome</keyword>
<dbReference type="GO" id="GO:0005886">
    <property type="term" value="C:plasma membrane"/>
    <property type="evidence" value="ECO:0007669"/>
    <property type="project" value="UniProtKB-SubCell"/>
</dbReference>
<dbReference type="InterPro" id="IPR052027">
    <property type="entry name" value="PspC"/>
</dbReference>
<evidence type="ECO:0000256" key="3">
    <source>
        <dbReference type="ARBA" id="ARBA00022692"/>
    </source>
</evidence>
<gene>
    <name evidence="8" type="ORF">CR203_07930</name>
</gene>
<evidence type="ECO:0000313" key="8">
    <source>
        <dbReference type="EMBL" id="RKL68397.1"/>
    </source>
</evidence>
<keyword evidence="5 6" id="KW-0472">Membrane</keyword>
<dbReference type="Pfam" id="PF04024">
    <property type="entry name" value="PspC"/>
    <property type="match status" value="1"/>
</dbReference>
<evidence type="ECO:0000256" key="4">
    <source>
        <dbReference type="ARBA" id="ARBA00022989"/>
    </source>
</evidence>
<comment type="subcellular location">
    <subcellularLocation>
        <location evidence="1">Cell membrane</location>
        <topology evidence="1">Single-pass membrane protein</topology>
    </subcellularLocation>
</comment>
<proteinExistence type="predicted"/>
<dbReference type="InterPro" id="IPR007168">
    <property type="entry name" value="Phageshock_PspC_N"/>
</dbReference>
<feature type="domain" description="Phage shock protein PspC N-terminal" evidence="7">
    <location>
        <begin position="2"/>
        <end position="60"/>
    </location>
</feature>
<dbReference type="RefSeq" id="WP_110938737.1">
    <property type="nucleotide sequence ID" value="NZ_KZ614147.1"/>
</dbReference>
<dbReference type="AlphaFoldDB" id="A0A3A9K774"/>
<dbReference type="Proteomes" id="UP000281498">
    <property type="component" value="Unassembled WGS sequence"/>
</dbReference>
<dbReference type="PANTHER" id="PTHR33885:SF3">
    <property type="entry name" value="PHAGE SHOCK PROTEIN C"/>
    <property type="match status" value="1"/>
</dbReference>
<sequence length="65" mass="7078">MKKLLRSNHDRKLAGICGGIGNYFGMDSTVVRIVFLLLIIPLNAGIILAYLIGMFVIPNEAEVSS</sequence>
<reference evidence="8 9" key="1">
    <citation type="submission" date="2017-10" db="EMBL/GenBank/DDBJ databases">
        <title>Bacillus sp. nov., a halophilic bacterium isolated from a Keqin Lake.</title>
        <authorList>
            <person name="Wang H."/>
        </authorList>
    </citation>
    <scope>NUCLEOTIDE SEQUENCE [LARGE SCALE GENOMIC DNA]</scope>
    <source>
        <strain evidence="8 9">KCTC 13187</strain>
    </source>
</reference>
<protein>
    <recommendedName>
        <fullName evidence="7">Phage shock protein PspC N-terminal domain-containing protein</fullName>
    </recommendedName>
</protein>
<accession>A0A3A9K774</accession>
<dbReference type="PANTHER" id="PTHR33885">
    <property type="entry name" value="PHAGE SHOCK PROTEIN C"/>
    <property type="match status" value="1"/>
</dbReference>
<keyword evidence="4 6" id="KW-1133">Transmembrane helix</keyword>
<dbReference type="EMBL" id="PDOE01000002">
    <property type="protein sequence ID" value="RKL68397.1"/>
    <property type="molecule type" value="Genomic_DNA"/>
</dbReference>
<feature type="transmembrane region" description="Helical" evidence="6">
    <location>
        <begin position="33"/>
        <end position="57"/>
    </location>
</feature>
<evidence type="ECO:0000256" key="6">
    <source>
        <dbReference type="SAM" id="Phobius"/>
    </source>
</evidence>
<evidence type="ECO:0000259" key="7">
    <source>
        <dbReference type="Pfam" id="PF04024"/>
    </source>
</evidence>
<name>A0A3A9K774_9BACI</name>
<evidence type="ECO:0000256" key="5">
    <source>
        <dbReference type="ARBA" id="ARBA00023136"/>
    </source>
</evidence>
<organism evidence="8 9">
    <name type="scientific">Salipaludibacillus neizhouensis</name>
    <dbReference type="NCBI Taxonomy" id="885475"/>
    <lineage>
        <taxon>Bacteria</taxon>
        <taxon>Bacillati</taxon>
        <taxon>Bacillota</taxon>
        <taxon>Bacilli</taxon>
        <taxon>Bacillales</taxon>
        <taxon>Bacillaceae</taxon>
    </lineage>
</organism>